<evidence type="ECO:0000256" key="4">
    <source>
        <dbReference type="ARBA" id="ARBA00022741"/>
    </source>
</evidence>
<dbReference type="Proteomes" id="UP001236663">
    <property type="component" value="Unassembled WGS sequence"/>
</dbReference>
<dbReference type="GO" id="GO:0004715">
    <property type="term" value="F:non-membrane spanning protein tyrosine kinase activity"/>
    <property type="evidence" value="ECO:0007669"/>
    <property type="project" value="UniProtKB-EC"/>
</dbReference>
<keyword evidence="5" id="KW-0418">Kinase</keyword>
<feature type="domain" description="AAA" evidence="10">
    <location>
        <begin position="591"/>
        <end position="710"/>
    </location>
</feature>
<dbReference type="CDD" id="cd05387">
    <property type="entry name" value="BY-kinase"/>
    <property type="match status" value="1"/>
</dbReference>
<evidence type="ECO:0000256" key="5">
    <source>
        <dbReference type="ARBA" id="ARBA00022777"/>
    </source>
</evidence>
<evidence type="ECO:0000259" key="10">
    <source>
        <dbReference type="Pfam" id="PF13614"/>
    </source>
</evidence>
<evidence type="ECO:0000256" key="8">
    <source>
        <dbReference type="ARBA" id="ARBA00051245"/>
    </source>
</evidence>
<sequence>MENLDLSKFEEQERPIDIKYYIIKYSRYWPLYLFCILIGVLAVFLFHRYTMERYEVKGSVMIKSNLAPEVRILDRSNIFSGGDNLTNDILLFSSKNLAAEALSKVHFDVSYFASTNIKEIELYNNSPIRVEVDWDFPQLVNKKIRIHILSDSTYRLLPGENMFLDRFFMSYQYLEEERDIFQTEFHFGEEIKGGQAKFTVYLQNISRQYDEYEFLLHSPQSLIERYAGAVQVRPLVNYGSVLEVSMVTKIVEKGSDYVNALMDSFLEYDLREKNRISENALKFIEEQLFIVEDSLNSVERRMQQFKVDNKMLDVDAEFGGVLNSIQLLEDNIQSIDFELAYYKTLEDYLISKTGNFEEIVAPSLIGISDGLLNDLIQQLVSLSLERRRLLAVVQDTHPDVAVLDQQIGRLKENIFENISNLVGNTESKKEDYQKKLETFDRQFANLPEAESDYSSIFREFKLRENLYTYLLEKRAEAGIAKASNVPDNSIVDYAKRGVLIYPKKTQNYSYALGLGFFLPLGFLLLFHYLNNRIMDQVQLKSLLKIPMLGTIGYSDKDTNLLVAEHPRSLASESFRSLRSALFYIASEKKCKKILVTSSVSGEGKTYISLNLASAMALSGKKTCILGLDLRKPKLSSYLDISSKKGLSGYLIDKDTADEIIIPTKYENLWMVPSGPVPPNPAELLLKSKMNTFLEKLEQEFDIIVMDCPPVGLVSETMDLLRFSDVNLYIVRHDFTHKNQLLMINDLYANDQIRNFYAIFNGLKSGGDTYDFGGYNYGYGYNYSYMKKNRYGEGYYSEEPVYKSGWFRKLINRFKV</sequence>
<comment type="caution">
    <text evidence="11">The sequence shown here is derived from an EMBL/GenBank/DDBJ whole genome shotgun (WGS) entry which is preliminary data.</text>
</comment>
<keyword evidence="7" id="KW-0829">Tyrosine-protein kinase</keyword>
<keyword evidence="6" id="KW-0067">ATP-binding</keyword>
<dbReference type="NCBIfam" id="TIGR01007">
    <property type="entry name" value="eps_fam"/>
    <property type="match status" value="1"/>
</dbReference>
<feature type="transmembrane region" description="Helical" evidence="9">
    <location>
        <begin position="29"/>
        <end position="47"/>
    </location>
</feature>
<dbReference type="PANTHER" id="PTHR32309:SF13">
    <property type="entry name" value="FERRIC ENTEROBACTIN TRANSPORT PROTEIN FEPE"/>
    <property type="match status" value="1"/>
</dbReference>
<keyword evidence="9" id="KW-0812">Transmembrane</keyword>
<evidence type="ECO:0000313" key="11">
    <source>
        <dbReference type="EMBL" id="MDN3688637.1"/>
    </source>
</evidence>
<comment type="catalytic activity">
    <reaction evidence="8">
        <text>L-tyrosyl-[protein] + ATP = O-phospho-L-tyrosyl-[protein] + ADP + H(+)</text>
        <dbReference type="Rhea" id="RHEA:10596"/>
        <dbReference type="Rhea" id="RHEA-COMP:10136"/>
        <dbReference type="Rhea" id="RHEA-COMP:20101"/>
        <dbReference type="ChEBI" id="CHEBI:15378"/>
        <dbReference type="ChEBI" id="CHEBI:30616"/>
        <dbReference type="ChEBI" id="CHEBI:46858"/>
        <dbReference type="ChEBI" id="CHEBI:61978"/>
        <dbReference type="ChEBI" id="CHEBI:456216"/>
        <dbReference type="EC" id="2.7.10.2"/>
    </reaction>
</comment>
<dbReference type="PANTHER" id="PTHR32309">
    <property type="entry name" value="TYROSINE-PROTEIN KINASE"/>
    <property type="match status" value="1"/>
</dbReference>
<name>A0ABT8C8E3_9BACT</name>
<dbReference type="EMBL" id="JAUFQS010000011">
    <property type="protein sequence ID" value="MDN3688637.1"/>
    <property type="molecule type" value="Genomic_DNA"/>
</dbReference>
<comment type="similarity">
    <text evidence="1">Belongs to the CpsD/CapB family.</text>
</comment>
<dbReference type="SUPFAM" id="SSF52540">
    <property type="entry name" value="P-loop containing nucleoside triphosphate hydrolases"/>
    <property type="match status" value="1"/>
</dbReference>
<protein>
    <recommendedName>
        <fullName evidence="2">non-specific protein-tyrosine kinase</fullName>
        <ecNumber evidence="2">2.7.10.2</ecNumber>
    </recommendedName>
</protein>
<dbReference type="InterPro" id="IPR050445">
    <property type="entry name" value="Bact_polysacc_biosynth/exp"/>
</dbReference>
<proteinExistence type="inferred from homology"/>
<keyword evidence="12" id="KW-1185">Reference proteome</keyword>
<evidence type="ECO:0000256" key="9">
    <source>
        <dbReference type="SAM" id="Phobius"/>
    </source>
</evidence>
<dbReference type="InterPro" id="IPR027417">
    <property type="entry name" value="P-loop_NTPase"/>
</dbReference>
<evidence type="ECO:0000256" key="6">
    <source>
        <dbReference type="ARBA" id="ARBA00022840"/>
    </source>
</evidence>
<keyword evidence="4" id="KW-0547">Nucleotide-binding</keyword>
<evidence type="ECO:0000256" key="7">
    <source>
        <dbReference type="ARBA" id="ARBA00023137"/>
    </source>
</evidence>
<feature type="transmembrane region" description="Helical" evidence="9">
    <location>
        <begin position="508"/>
        <end position="529"/>
    </location>
</feature>
<keyword evidence="9" id="KW-1133">Transmembrane helix</keyword>
<evidence type="ECO:0000256" key="3">
    <source>
        <dbReference type="ARBA" id="ARBA00022679"/>
    </source>
</evidence>
<dbReference type="InterPro" id="IPR025669">
    <property type="entry name" value="AAA_dom"/>
</dbReference>
<dbReference type="EC" id="2.7.10.2" evidence="2"/>
<evidence type="ECO:0000313" key="12">
    <source>
        <dbReference type="Proteomes" id="UP001236663"/>
    </source>
</evidence>
<reference evidence="12" key="1">
    <citation type="journal article" date="2019" name="Int. J. Syst. Evol. Microbiol.">
        <title>The Global Catalogue of Microorganisms (GCM) 10K type strain sequencing project: providing services to taxonomists for standard genome sequencing and annotation.</title>
        <authorList>
            <consortium name="The Broad Institute Genomics Platform"/>
            <consortium name="The Broad Institute Genome Sequencing Center for Infectious Disease"/>
            <person name="Wu L."/>
            <person name="Ma J."/>
        </authorList>
    </citation>
    <scope>NUCLEOTIDE SEQUENCE [LARGE SCALE GENOMIC DNA]</scope>
    <source>
        <strain evidence="12">CECT 7706</strain>
    </source>
</reference>
<dbReference type="Pfam" id="PF13614">
    <property type="entry name" value="AAA_31"/>
    <property type="match status" value="1"/>
</dbReference>
<dbReference type="RefSeq" id="WP_205602133.1">
    <property type="nucleotide sequence ID" value="NZ_JAUFQS010000011.1"/>
</dbReference>
<evidence type="ECO:0000256" key="2">
    <source>
        <dbReference type="ARBA" id="ARBA00011903"/>
    </source>
</evidence>
<keyword evidence="9" id="KW-0472">Membrane</keyword>
<gene>
    <name evidence="11" type="ORF">QWZ15_12410</name>
</gene>
<dbReference type="InterPro" id="IPR005702">
    <property type="entry name" value="Wzc-like_C"/>
</dbReference>
<keyword evidence="3 11" id="KW-0808">Transferase</keyword>
<dbReference type="Gene3D" id="3.40.50.300">
    <property type="entry name" value="P-loop containing nucleotide triphosphate hydrolases"/>
    <property type="match status" value="1"/>
</dbReference>
<accession>A0ABT8C8E3</accession>
<organism evidence="11 12">
    <name type="scientific">Cyclobacterium jeungdonense</name>
    <dbReference type="NCBI Taxonomy" id="708087"/>
    <lineage>
        <taxon>Bacteria</taxon>
        <taxon>Pseudomonadati</taxon>
        <taxon>Bacteroidota</taxon>
        <taxon>Cytophagia</taxon>
        <taxon>Cytophagales</taxon>
        <taxon>Cyclobacteriaceae</taxon>
        <taxon>Cyclobacterium</taxon>
    </lineage>
</organism>
<evidence type="ECO:0000256" key="1">
    <source>
        <dbReference type="ARBA" id="ARBA00007316"/>
    </source>
</evidence>